<protein>
    <submittedName>
        <fullName evidence="1">Uncharacterized protein</fullName>
    </submittedName>
</protein>
<keyword evidence="2" id="KW-1185">Reference proteome</keyword>
<accession>A0AAE0JFZ1</accession>
<reference evidence="1" key="2">
    <citation type="submission" date="2023-06" db="EMBL/GenBank/DDBJ databases">
        <authorList>
            <consortium name="Lawrence Berkeley National Laboratory"/>
            <person name="Haridas S."/>
            <person name="Hensen N."/>
            <person name="Bonometti L."/>
            <person name="Westerberg I."/>
            <person name="Brannstrom I.O."/>
            <person name="Guillou S."/>
            <person name="Cros-Aarteil S."/>
            <person name="Calhoun S."/>
            <person name="Kuo A."/>
            <person name="Mondo S."/>
            <person name="Pangilinan J."/>
            <person name="Riley R."/>
            <person name="Labutti K."/>
            <person name="Andreopoulos B."/>
            <person name="Lipzen A."/>
            <person name="Chen C."/>
            <person name="Yanf M."/>
            <person name="Daum C."/>
            <person name="Ng V."/>
            <person name="Clum A."/>
            <person name="Steindorff A."/>
            <person name="Ohm R."/>
            <person name="Martin F."/>
            <person name="Silar P."/>
            <person name="Natvig D."/>
            <person name="Lalanne C."/>
            <person name="Gautier V."/>
            <person name="Ament-Velasquez S.L."/>
            <person name="Kruys A."/>
            <person name="Hutchinson M.I."/>
            <person name="Powell A.J."/>
            <person name="Barry K."/>
            <person name="Miller A.N."/>
            <person name="Grigoriev I.V."/>
            <person name="Debuchy R."/>
            <person name="Gladieux P."/>
            <person name="Thoren M.H."/>
            <person name="Johannesson H."/>
        </authorList>
    </citation>
    <scope>NUCLEOTIDE SEQUENCE</scope>
    <source>
        <strain evidence="1">CBS 560.94</strain>
    </source>
</reference>
<gene>
    <name evidence="1" type="ORF">B0H65DRAFT_467264</name>
</gene>
<dbReference type="EMBL" id="JAUEPP010000004">
    <property type="protein sequence ID" value="KAK3345646.1"/>
    <property type="molecule type" value="Genomic_DNA"/>
</dbReference>
<dbReference type="GeneID" id="87864054"/>
<organism evidence="1 2">
    <name type="scientific">Neurospora tetraspora</name>
    <dbReference type="NCBI Taxonomy" id="94610"/>
    <lineage>
        <taxon>Eukaryota</taxon>
        <taxon>Fungi</taxon>
        <taxon>Dikarya</taxon>
        <taxon>Ascomycota</taxon>
        <taxon>Pezizomycotina</taxon>
        <taxon>Sordariomycetes</taxon>
        <taxon>Sordariomycetidae</taxon>
        <taxon>Sordariales</taxon>
        <taxon>Sordariaceae</taxon>
        <taxon>Neurospora</taxon>
    </lineage>
</organism>
<name>A0AAE0JFZ1_9PEZI</name>
<proteinExistence type="predicted"/>
<dbReference type="AlphaFoldDB" id="A0AAE0JFZ1"/>
<dbReference type="RefSeq" id="XP_062682259.1">
    <property type="nucleotide sequence ID" value="XM_062826900.1"/>
</dbReference>
<evidence type="ECO:0000313" key="1">
    <source>
        <dbReference type="EMBL" id="KAK3345646.1"/>
    </source>
</evidence>
<comment type="caution">
    <text evidence="1">The sequence shown here is derived from an EMBL/GenBank/DDBJ whole genome shotgun (WGS) entry which is preliminary data.</text>
</comment>
<dbReference type="Proteomes" id="UP001278500">
    <property type="component" value="Unassembled WGS sequence"/>
</dbReference>
<reference evidence="1" key="1">
    <citation type="journal article" date="2023" name="Mol. Phylogenet. Evol.">
        <title>Genome-scale phylogeny and comparative genomics of the fungal order Sordariales.</title>
        <authorList>
            <person name="Hensen N."/>
            <person name="Bonometti L."/>
            <person name="Westerberg I."/>
            <person name="Brannstrom I.O."/>
            <person name="Guillou S."/>
            <person name="Cros-Aarteil S."/>
            <person name="Calhoun S."/>
            <person name="Haridas S."/>
            <person name="Kuo A."/>
            <person name="Mondo S."/>
            <person name="Pangilinan J."/>
            <person name="Riley R."/>
            <person name="LaButti K."/>
            <person name="Andreopoulos B."/>
            <person name="Lipzen A."/>
            <person name="Chen C."/>
            <person name="Yan M."/>
            <person name="Daum C."/>
            <person name="Ng V."/>
            <person name="Clum A."/>
            <person name="Steindorff A."/>
            <person name="Ohm R.A."/>
            <person name="Martin F."/>
            <person name="Silar P."/>
            <person name="Natvig D.O."/>
            <person name="Lalanne C."/>
            <person name="Gautier V."/>
            <person name="Ament-Velasquez S.L."/>
            <person name="Kruys A."/>
            <person name="Hutchinson M.I."/>
            <person name="Powell A.J."/>
            <person name="Barry K."/>
            <person name="Miller A.N."/>
            <person name="Grigoriev I.V."/>
            <person name="Debuchy R."/>
            <person name="Gladieux P."/>
            <person name="Hiltunen Thoren M."/>
            <person name="Johannesson H."/>
        </authorList>
    </citation>
    <scope>NUCLEOTIDE SEQUENCE</scope>
    <source>
        <strain evidence="1">CBS 560.94</strain>
    </source>
</reference>
<sequence length="87" mass="9158">MTPTTTTQTITPPTIISVPGVTTVEETIDLSFFPSTTTTIVPPTIISVPGVTTVYETVDLGVTNQPRGTGRSLPVQPTAFVAVIKRT</sequence>
<evidence type="ECO:0000313" key="2">
    <source>
        <dbReference type="Proteomes" id="UP001278500"/>
    </source>
</evidence>